<dbReference type="Gene3D" id="2.40.10.10">
    <property type="entry name" value="Trypsin-like serine proteases"/>
    <property type="match status" value="2"/>
</dbReference>
<gene>
    <name evidence="3" type="ORF">SAMN04488057_101237</name>
</gene>
<dbReference type="PANTHER" id="PTHR36234">
    <property type="entry name" value="LYSYL ENDOPEPTIDASE"/>
    <property type="match status" value="1"/>
</dbReference>
<evidence type="ECO:0000259" key="2">
    <source>
        <dbReference type="Pfam" id="PF18962"/>
    </source>
</evidence>
<protein>
    <submittedName>
        <fullName evidence="3">Por secretion system C-terminal sorting domain-containing protein</fullName>
    </submittedName>
</protein>
<feature type="chain" id="PRO_5012161283" evidence="1">
    <location>
        <begin position="20"/>
        <end position="772"/>
    </location>
</feature>
<proteinExistence type="predicted"/>
<dbReference type="InterPro" id="IPR009003">
    <property type="entry name" value="Peptidase_S1_PA"/>
</dbReference>
<name>A0A1M7I917_9BACT</name>
<dbReference type="SUPFAM" id="SSF50494">
    <property type="entry name" value="Trypsin-like serine proteases"/>
    <property type="match status" value="1"/>
</dbReference>
<feature type="domain" description="Secretion system C-terminal sorting" evidence="2">
    <location>
        <begin position="674"/>
        <end position="769"/>
    </location>
</feature>
<dbReference type="NCBIfam" id="TIGR04183">
    <property type="entry name" value="Por_Secre_tail"/>
    <property type="match status" value="1"/>
</dbReference>
<accession>A0A1M7I917</accession>
<evidence type="ECO:0000313" key="4">
    <source>
        <dbReference type="Proteomes" id="UP000184513"/>
    </source>
</evidence>
<dbReference type="AlphaFoldDB" id="A0A1M7I917"/>
<feature type="signal peptide" evidence="1">
    <location>
        <begin position="1"/>
        <end position="19"/>
    </location>
</feature>
<organism evidence="3 4">
    <name type="scientific">Cyclobacterium lianum</name>
    <dbReference type="NCBI Taxonomy" id="388280"/>
    <lineage>
        <taxon>Bacteria</taxon>
        <taxon>Pseudomonadati</taxon>
        <taxon>Bacteroidota</taxon>
        <taxon>Cytophagia</taxon>
        <taxon>Cytophagales</taxon>
        <taxon>Cyclobacteriaceae</taxon>
        <taxon>Cyclobacterium</taxon>
    </lineage>
</organism>
<reference evidence="3 4" key="1">
    <citation type="submission" date="2016-11" db="EMBL/GenBank/DDBJ databases">
        <authorList>
            <person name="Jaros S."/>
            <person name="Januszkiewicz K."/>
            <person name="Wedrychowicz H."/>
        </authorList>
    </citation>
    <scope>NUCLEOTIDE SEQUENCE [LARGE SCALE GENOMIC DNA]</scope>
    <source>
        <strain evidence="3 4">CGMCC 1.6102</strain>
    </source>
</reference>
<dbReference type="InterPro" id="IPR043504">
    <property type="entry name" value="Peptidase_S1_PA_chymotrypsin"/>
</dbReference>
<dbReference type="STRING" id="388280.SAMN04488057_101237"/>
<dbReference type="PANTHER" id="PTHR36234:SF5">
    <property type="entry name" value="LYSYL ENDOPEPTIDASE"/>
    <property type="match status" value="1"/>
</dbReference>
<keyword evidence="1" id="KW-0732">Signal</keyword>
<evidence type="ECO:0000256" key="1">
    <source>
        <dbReference type="SAM" id="SignalP"/>
    </source>
</evidence>
<dbReference type="EMBL" id="FRCY01000001">
    <property type="protein sequence ID" value="SHM36947.1"/>
    <property type="molecule type" value="Genomic_DNA"/>
</dbReference>
<dbReference type="Proteomes" id="UP000184513">
    <property type="component" value="Unassembled WGS sequence"/>
</dbReference>
<keyword evidence="4" id="KW-1185">Reference proteome</keyword>
<dbReference type="Pfam" id="PF18962">
    <property type="entry name" value="Por_Secre_tail"/>
    <property type="match status" value="1"/>
</dbReference>
<dbReference type="InterPro" id="IPR026444">
    <property type="entry name" value="Secre_tail"/>
</dbReference>
<sequence length="772" mass="85227">MKRIFTLLFICLSCFSAIAQISTDESPVSFNLSEETFKDQKIDLKTMPSLDMERIREEDEKDEQEGIPPRFGYPHKADFNLTNSGVWTSLPNGDKIWQLSIFCPDALSINLLYDQFWLPEGAKFFLYTDDQTHMIGAFTSRNNKGSIDKPQGFATGLLYGEKIILEYYLPKEAREIGVISIASVIHGYRYIDLQGESSKSLGSSGNCQVNVNCNEGTNWQQEKNAVAMILVNGNRYCTGSLINTTCSDDRPLLLTADHCLGGWANNNIKHDAITNPALNHWSFYWHYERPGCPNTGSPPLLATSGATVVANNGATDFALLELTEDPADKNGVTPYYLGWDRSGNPGIGGVGIHHPSGDAKKIATYTLTPTNSNCMDEIDYLDINFWRINWIPTPNGHSVTEGGSSGSPLINSERRVIGQLFGSGPHCPNPDCSNPGQDIGNYGKFSVSWTGDEAAEEERRLDHWLNPGGGTAPLILDGKDGTRIIGPDRICTTNTNFTLQNVPAGQTVTWAVSPTYLFPSTGRTGTGTTATLRAAGTSVSGAATLTYTVDTDCGEYEVSREIWVGVPNTSMQVDANYYPICLNEYTYINAFYDPYNTNPEGNKDADITNFIWQQPAGVSCFTAGTRNEVLACWFTTPNMYTVRVRAVNSCGQGAFQNVYLNVYGCSYYTMSLNPNPANGRVRIALTEMPLDESAKAILQSENKTSREYQEYSFDSPPQRIRVFDLTGAERICVEEPPSDSSYELDISHLQPGVYVVHLDHRNGTVTRQLRVE</sequence>
<evidence type="ECO:0000313" key="3">
    <source>
        <dbReference type="EMBL" id="SHM36947.1"/>
    </source>
</evidence>